<dbReference type="Pfam" id="PF01915">
    <property type="entry name" value="Glyco_hydro_3_C"/>
    <property type="match status" value="1"/>
</dbReference>
<evidence type="ECO:0000256" key="6">
    <source>
        <dbReference type="ARBA" id="ARBA00023295"/>
    </source>
</evidence>
<dbReference type="InterPro" id="IPR017853">
    <property type="entry name" value="GH"/>
</dbReference>
<dbReference type="GO" id="GO:0008422">
    <property type="term" value="F:beta-glucosidase activity"/>
    <property type="evidence" value="ECO:0007669"/>
    <property type="project" value="UniProtKB-EC"/>
</dbReference>
<evidence type="ECO:0000256" key="7">
    <source>
        <dbReference type="RuleBase" id="RU361161"/>
    </source>
</evidence>
<comment type="pathway">
    <text evidence="7">Glycan metabolism; cellulose degradation.</text>
</comment>
<dbReference type="PANTHER" id="PTHR42715">
    <property type="entry name" value="BETA-GLUCOSIDASE"/>
    <property type="match status" value="1"/>
</dbReference>
<dbReference type="Gene3D" id="2.60.120.260">
    <property type="entry name" value="Galactose-binding domain-like"/>
    <property type="match status" value="1"/>
</dbReference>
<name>A0A409VXV4_9AGAR</name>
<sequence>MPDFEQLDIKATLAKLTIPQKIKLLTGLGWWSTEPVPEAGIPSIRMSDGPNGVRGGQFFNGVPSSCFPSSTGLGSSFDEDLAWKVGEALGEEARAKSTHILLAPTVNIQRSPLGGRGFESFSEDPNLNGNIAAAYINGLQSKGVSATIKHYVANDQEFERFSISSDLSERALREIYLKPFQIAIKKSNPWAIMSAYNRVNGLHVSENKRLLDDILRKEWGYQGTIISDWTGTYSTTASIQAGLDIEMPGPTVMRGKAVERALQAGKLTINGIDKRVEKAGEHRVCIKNVTNERSISIQVLNLVNKGIASGIPFDGPEESRDTPELRQLLRTAAADAIVLLKNDKKLLPVVNNPKSIAVIGPNAKYAMTSGGGSARLRSTYTISPLEGISDVAKDIGAEVKWSLGTTTHKYIPLLDQYLVRDDGQQGADVLFWNELPSEDFVSTTANLTAPLPPHIWSTTTHSSECFLVDGIGADKVNLVCFYSYKAKFTPDQSGDWEFGLNLAGRGNLFLDGKLVIDLSTAPEQGESFFGMGTTDIRQVAKDLTAGQAYDLEIRVSSAEFVARGTPFPCWGGIRAGAIRDLSDDAHIQEAVQLAKSSDLAILVVGLNYEWETEGNDREDMKLPGLTDRLVEEVVAANPNTIVVNQSGTPVEMPWVEKVSTLLQAFYGGNELGNGLADVIFGKVNPASKLPLTFPKRLEDSPSFPSFGDKGQERGRILYNEGIFVGYRSYDIRNLETLFPFGYGLSYTSFDYSDLKVSPVSANGDFTVSFTVKNVGNVAGREVSQIYISDKEACLPRAPKELKGFIKTSLQAGESKTVEVSLDREALGFYDDVAQHWIAESGTFVVQVGASSVDLKLKDIVDLKDTLTWTGL</sequence>
<dbReference type="SUPFAM" id="SSF51445">
    <property type="entry name" value="(Trans)glycosidases"/>
    <property type="match status" value="1"/>
</dbReference>
<dbReference type="InterPro" id="IPR050288">
    <property type="entry name" value="Cellulose_deg_GH3"/>
</dbReference>
<dbReference type="Proteomes" id="UP000284842">
    <property type="component" value="Unassembled WGS sequence"/>
</dbReference>
<comment type="catalytic activity">
    <reaction evidence="1 7">
        <text>Hydrolysis of terminal, non-reducing beta-D-glucosyl residues with release of beta-D-glucose.</text>
        <dbReference type="EC" id="3.2.1.21"/>
    </reaction>
</comment>
<evidence type="ECO:0000256" key="2">
    <source>
        <dbReference type="ARBA" id="ARBA00005336"/>
    </source>
</evidence>
<dbReference type="InParanoid" id="A0A409VXV4"/>
<dbReference type="PROSITE" id="PS51820">
    <property type="entry name" value="PA14"/>
    <property type="match status" value="1"/>
</dbReference>
<keyword evidence="7" id="KW-0624">Polysaccharide degradation</keyword>
<dbReference type="GO" id="GO:0030245">
    <property type="term" value="P:cellulose catabolic process"/>
    <property type="evidence" value="ECO:0007669"/>
    <property type="project" value="UniProtKB-UniPathway"/>
</dbReference>
<dbReference type="InterPro" id="IPR002772">
    <property type="entry name" value="Glyco_hydro_3_C"/>
</dbReference>
<dbReference type="EMBL" id="NHTK01005928">
    <property type="protein sequence ID" value="PPQ71098.1"/>
    <property type="molecule type" value="Genomic_DNA"/>
</dbReference>
<dbReference type="PROSITE" id="PS00775">
    <property type="entry name" value="GLYCOSYL_HYDROL_F3"/>
    <property type="match status" value="1"/>
</dbReference>
<keyword evidence="10" id="KW-1185">Reference proteome</keyword>
<dbReference type="Gene3D" id="3.20.20.300">
    <property type="entry name" value="Glycoside hydrolase, family 3, N-terminal domain"/>
    <property type="match status" value="1"/>
</dbReference>
<dbReference type="Gene3D" id="3.40.50.1700">
    <property type="entry name" value="Glycoside hydrolase family 3 C-terminal domain"/>
    <property type="match status" value="1"/>
</dbReference>
<evidence type="ECO:0000256" key="3">
    <source>
        <dbReference type="ARBA" id="ARBA00012744"/>
    </source>
</evidence>
<dbReference type="InterPro" id="IPR036962">
    <property type="entry name" value="Glyco_hydro_3_N_sf"/>
</dbReference>
<keyword evidence="6 7" id="KW-0326">Glycosidase</keyword>
<dbReference type="AlphaFoldDB" id="A0A409VXV4"/>
<evidence type="ECO:0000256" key="1">
    <source>
        <dbReference type="ARBA" id="ARBA00000448"/>
    </source>
</evidence>
<dbReference type="PRINTS" id="PR00133">
    <property type="entry name" value="GLHYDRLASE3"/>
</dbReference>
<dbReference type="PANTHER" id="PTHR42715:SF10">
    <property type="entry name" value="BETA-GLUCOSIDASE"/>
    <property type="match status" value="1"/>
</dbReference>
<dbReference type="InterPro" id="IPR001764">
    <property type="entry name" value="Glyco_hydro_3_N"/>
</dbReference>
<comment type="similarity">
    <text evidence="2 7">Belongs to the glycosyl hydrolase 3 family.</text>
</comment>
<dbReference type="SUPFAM" id="SSF52279">
    <property type="entry name" value="Beta-D-glucan exohydrolase, C-terminal domain"/>
    <property type="match status" value="1"/>
</dbReference>
<dbReference type="InterPro" id="IPR036881">
    <property type="entry name" value="Glyco_hydro_3_C_sf"/>
</dbReference>
<keyword evidence="4 7" id="KW-0378">Hydrolase</keyword>
<gene>
    <name evidence="9" type="ORF">CVT24_009849</name>
</gene>
<evidence type="ECO:0000313" key="9">
    <source>
        <dbReference type="EMBL" id="PPQ71098.1"/>
    </source>
</evidence>
<dbReference type="InterPro" id="IPR026891">
    <property type="entry name" value="Fn3-like"/>
</dbReference>
<dbReference type="Gene3D" id="2.60.40.10">
    <property type="entry name" value="Immunoglobulins"/>
    <property type="match status" value="1"/>
</dbReference>
<organism evidence="9 10">
    <name type="scientific">Panaeolus cyanescens</name>
    <dbReference type="NCBI Taxonomy" id="181874"/>
    <lineage>
        <taxon>Eukaryota</taxon>
        <taxon>Fungi</taxon>
        <taxon>Dikarya</taxon>
        <taxon>Basidiomycota</taxon>
        <taxon>Agaricomycotina</taxon>
        <taxon>Agaricomycetes</taxon>
        <taxon>Agaricomycetidae</taxon>
        <taxon>Agaricales</taxon>
        <taxon>Agaricineae</taxon>
        <taxon>Galeropsidaceae</taxon>
        <taxon>Panaeolus</taxon>
    </lineage>
</organism>
<keyword evidence="5 7" id="KW-0119">Carbohydrate metabolism</keyword>
<dbReference type="Pfam" id="PF14310">
    <property type="entry name" value="Fn3-like"/>
    <property type="match status" value="1"/>
</dbReference>
<comment type="caution">
    <text evidence="9">The sequence shown here is derived from an EMBL/GenBank/DDBJ whole genome shotgun (WGS) entry which is preliminary data.</text>
</comment>
<dbReference type="InterPro" id="IPR013783">
    <property type="entry name" value="Ig-like_fold"/>
</dbReference>
<dbReference type="SMART" id="SM01217">
    <property type="entry name" value="Fn3_like"/>
    <property type="match status" value="1"/>
</dbReference>
<dbReference type="EC" id="3.2.1.21" evidence="3 7"/>
<reference evidence="9 10" key="1">
    <citation type="journal article" date="2018" name="Evol. Lett.">
        <title>Horizontal gene cluster transfer increased hallucinogenic mushroom diversity.</title>
        <authorList>
            <person name="Reynolds H.T."/>
            <person name="Vijayakumar V."/>
            <person name="Gluck-Thaler E."/>
            <person name="Korotkin H.B."/>
            <person name="Matheny P.B."/>
            <person name="Slot J.C."/>
        </authorList>
    </citation>
    <scope>NUCLEOTIDE SEQUENCE [LARGE SCALE GENOMIC DNA]</scope>
    <source>
        <strain evidence="9 10">2629</strain>
    </source>
</reference>
<dbReference type="InterPro" id="IPR037524">
    <property type="entry name" value="PA14/GLEYA"/>
</dbReference>
<dbReference type="Pfam" id="PF00933">
    <property type="entry name" value="Glyco_hydro_3"/>
    <property type="match status" value="1"/>
</dbReference>
<evidence type="ECO:0000256" key="5">
    <source>
        <dbReference type="ARBA" id="ARBA00023277"/>
    </source>
</evidence>
<evidence type="ECO:0000259" key="8">
    <source>
        <dbReference type="PROSITE" id="PS51820"/>
    </source>
</evidence>
<dbReference type="Pfam" id="PF07691">
    <property type="entry name" value="PA14"/>
    <property type="match status" value="1"/>
</dbReference>
<evidence type="ECO:0000313" key="10">
    <source>
        <dbReference type="Proteomes" id="UP000284842"/>
    </source>
</evidence>
<accession>A0A409VXV4</accession>
<feature type="domain" description="PA14" evidence="8">
    <location>
        <begin position="422"/>
        <end position="591"/>
    </location>
</feature>
<evidence type="ECO:0000256" key="4">
    <source>
        <dbReference type="ARBA" id="ARBA00022801"/>
    </source>
</evidence>
<dbReference type="InterPro" id="IPR011658">
    <property type="entry name" value="PA14_dom"/>
</dbReference>
<protein>
    <recommendedName>
        <fullName evidence="3 7">beta-glucosidase</fullName>
        <ecNumber evidence="3 7">3.2.1.21</ecNumber>
    </recommendedName>
</protein>
<dbReference type="InterPro" id="IPR019800">
    <property type="entry name" value="Glyco_hydro_3_AS"/>
</dbReference>
<dbReference type="FunFam" id="2.60.40.10:FF:000495">
    <property type="entry name" value="Periplasmic beta-glucosidase"/>
    <property type="match status" value="1"/>
</dbReference>
<proteinExistence type="inferred from homology"/>
<dbReference type="UniPathway" id="UPA00696"/>
<dbReference type="STRING" id="181874.A0A409VXV4"/>
<dbReference type="OrthoDB" id="47059at2759"/>